<evidence type="ECO:0000313" key="1">
    <source>
        <dbReference type="EMBL" id="HED31528.1"/>
    </source>
</evidence>
<organism evidence="1">
    <name type="scientific">Prosthecochloris aestuarii</name>
    <dbReference type="NCBI Taxonomy" id="1102"/>
    <lineage>
        <taxon>Bacteria</taxon>
        <taxon>Pseudomonadati</taxon>
        <taxon>Chlorobiota</taxon>
        <taxon>Chlorobiia</taxon>
        <taxon>Chlorobiales</taxon>
        <taxon>Chlorobiaceae</taxon>
        <taxon>Prosthecochloris</taxon>
    </lineage>
</organism>
<dbReference type="PANTHER" id="PTHR35866:SF1">
    <property type="entry name" value="YKGJ FAMILY CYSTEINE CLUSTER PROTEIN"/>
    <property type="match status" value="1"/>
</dbReference>
<dbReference type="Pfam" id="PF03692">
    <property type="entry name" value="CxxCxxCC"/>
    <property type="match status" value="1"/>
</dbReference>
<dbReference type="Proteomes" id="UP000886335">
    <property type="component" value="Unassembled WGS sequence"/>
</dbReference>
<name>A0A831SVE6_PROAE</name>
<comment type="caution">
    <text evidence="1">The sequence shown here is derived from an EMBL/GenBank/DDBJ whole genome shotgun (WGS) entry which is preliminary data.</text>
</comment>
<dbReference type="AlphaFoldDB" id="A0A831SVE6"/>
<proteinExistence type="predicted"/>
<sequence>MQIPVQRVRLDESAMFGFTCRRCKQCCRDKLIQVNPYESARLSAFLGIGTTEFLKRYTVRNGTYLRLLHDGTCCFLGPEGCSVHPHRPLVCRLYPLSRHVTHTGEDWFAELETEAGCRGSYHRGGRITEYLLEQGAEPFMTAADRYLNLIWEMMNTVDSCSESNSFSACLPGYLNWMDMDAVVTDYCRRRNLQVPEDIGKRARFHIEALRSFIG</sequence>
<dbReference type="EMBL" id="DSBW01000167">
    <property type="protein sequence ID" value="HED31528.1"/>
    <property type="molecule type" value="Genomic_DNA"/>
</dbReference>
<reference evidence="1" key="1">
    <citation type="journal article" date="2020" name="mSystems">
        <title>Genome- and Community-Level Interaction Insights into Carbon Utilization and Element Cycling Functions of Hydrothermarchaeota in Hydrothermal Sediment.</title>
        <authorList>
            <person name="Zhou Z."/>
            <person name="Liu Y."/>
            <person name="Xu W."/>
            <person name="Pan J."/>
            <person name="Luo Z.H."/>
            <person name="Li M."/>
        </authorList>
    </citation>
    <scope>NUCLEOTIDE SEQUENCE [LARGE SCALE GENOMIC DNA]</scope>
    <source>
        <strain evidence="1">SpSt-1181</strain>
    </source>
</reference>
<accession>A0A831SVE6</accession>
<dbReference type="InterPro" id="IPR005358">
    <property type="entry name" value="Puta_zinc/iron-chelating_dom"/>
</dbReference>
<dbReference type="PANTHER" id="PTHR35866">
    <property type="entry name" value="PUTATIVE-RELATED"/>
    <property type="match status" value="1"/>
</dbReference>
<gene>
    <name evidence="1" type="ORF">ENN50_07590</name>
</gene>
<protein>
    <submittedName>
        <fullName evidence="1">YkgJ family cysteine cluster protein</fullName>
    </submittedName>
</protein>